<gene>
    <name evidence="3" type="ORF">MANAM107_10380</name>
</gene>
<evidence type="ECO:0000313" key="4">
    <source>
        <dbReference type="Proteomes" id="UP000824496"/>
    </source>
</evidence>
<keyword evidence="2" id="KW-1133">Transmembrane helix</keyword>
<feature type="transmembrane region" description="Helical" evidence="2">
    <location>
        <begin position="195"/>
        <end position="215"/>
    </location>
</feature>
<reference evidence="3 4" key="1">
    <citation type="submission" date="2021-08" db="EMBL/GenBank/DDBJ databases">
        <title>Whole genome sequence of novel Actinomyces species strain MAS-1.</title>
        <authorList>
            <person name="Saito M."/>
            <person name="Kuwahara N."/>
            <person name="Takizawa T."/>
            <person name="Gotouda H."/>
            <person name="Ochiai T."/>
        </authorList>
    </citation>
    <scope>NUCLEOTIDE SEQUENCE [LARGE SCALE GENOMIC DNA]</scope>
    <source>
        <strain evidence="3 4">MAS-1</strain>
    </source>
</reference>
<dbReference type="EMBL" id="AP025017">
    <property type="protein sequence ID" value="BDA64204.1"/>
    <property type="molecule type" value="Genomic_DNA"/>
</dbReference>
<keyword evidence="2" id="KW-0472">Membrane</keyword>
<feature type="transmembrane region" description="Helical" evidence="2">
    <location>
        <begin position="125"/>
        <end position="148"/>
    </location>
</feature>
<keyword evidence="4" id="KW-1185">Reference proteome</keyword>
<evidence type="ECO:0000256" key="2">
    <source>
        <dbReference type="SAM" id="Phobius"/>
    </source>
</evidence>
<keyword evidence="2" id="KW-0812">Transmembrane</keyword>
<organism evidence="3 4">
    <name type="scientific">Actinomyces capricornis</name>
    <dbReference type="NCBI Taxonomy" id="2755559"/>
    <lineage>
        <taxon>Bacteria</taxon>
        <taxon>Bacillati</taxon>
        <taxon>Actinomycetota</taxon>
        <taxon>Actinomycetes</taxon>
        <taxon>Actinomycetales</taxon>
        <taxon>Actinomycetaceae</taxon>
        <taxon>Actinomyces</taxon>
    </lineage>
</organism>
<evidence type="ECO:0000256" key="1">
    <source>
        <dbReference type="SAM" id="MobiDB-lite"/>
    </source>
</evidence>
<feature type="transmembrane region" description="Helical" evidence="2">
    <location>
        <begin position="62"/>
        <end position="80"/>
    </location>
</feature>
<feature type="transmembrane region" description="Helical" evidence="2">
    <location>
        <begin position="92"/>
        <end position="113"/>
    </location>
</feature>
<dbReference type="RefSeq" id="WP_223911981.1">
    <property type="nucleotide sequence ID" value="NZ_AP025017.1"/>
</dbReference>
<proteinExistence type="predicted"/>
<sequence>MSSGAAGPPPGADDEGIPAWLAEVVVMAEHVRSILRRQAPLMGAGIVAMVALGWAGVPALPWLAAACALGAGYIALRHALPPLGAGLRPGAWTGLVLLVLDLALTPWALALAVGLRLGGAPQPLLHAAACAAAGALVSTGALLAGIVLGARRPPAGAFGQGQAAIDDAVTEPQPDLGRGVGGAAPDHGGLSGRGVLTPVSAGLTLVMTAAVVWLLGGWLSWWRVGATALTAELSTLVVLRAGAWARARGAAGAGDVAGRRGPADVAGRADGQ</sequence>
<name>A0ABN6K3L4_9ACTO</name>
<accession>A0ABN6K3L4</accession>
<evidence type="ECO:0000313" key="3">
    <source>
        <dbReference type="EMBL" id="BDA64204.1"/>
    </source>
</evidence>
<feature type="region of interest" description="Disordered" evidence="1">
    <location>
        <begin position="253"/>
        <end position="272"/>
    </location>
</feature>
<protein>
    <submittedName>
        <fullName evidence="3">Uncharacterized protein</fullName>
    </submittedName>
</protein>
<dbReference type="Proteomes" id="UP000824496">
    <property type="component" value="Chromosome"/>
</dbReference>